<feature type="compositionally biased region" description="Basic and acidic residues" evidence="1">
    <location>
        <begin position="1"/>
        <end position="18"/>
    </location>
</feature>
<keyword evidence="4" id="KW-1185">Reference proteome</keyword>
<evidence type="ECO:0000313" key="4">
    <source>
        <dbReference type="Proteomes" id="UP000419144"/>
    </source>
</evidence>
<protein>
    <recommendedName>
        <fullName evidence="2">Flagellar attachment zone protein 1 conserved domain-containing protein</fullName>
    </recommendedName>
</protein>
<feature type="compositionally biased region" description="Basic and acidic residues" evidence="1">
    <location>
        <begin position="78"/>
        <end position="87"/>
    </location>
</feature>
<comment type="caution">
    <text evidence="3">The sequence shown here is derived from an EMBL/GenBank/DDBJ whole genome shotgun (WGS) entry which is preliminary data.</text>
</comment>
<evidence type="ECO:0000259" key="2">
    <source>
        <dbReference type="Pfam" id="PF23398"/>
    </source>
</evidence>
<dbReference type="OrthoDB" id="272700at2759"/>
<sequence length="206" mass="23163">MSRRESCIWHPMPEEVRRSSIQSRRASLAAGRRKNTNMNKPDWDVEAPPSPYHADYSSRAAEAAGDTSRKSAAPAAEPTKKAQKTHEAACGGATPGSVVASWKSMSGEAESRMSRTRHTVRFHGDKWAKVLRKHRAEIEESFRADVNDGASVKADEIKKLKIKMNDCMEVTFITYSDSRARQTEIHSALQKYSFPKTCQQYTRFKA</sequence>
<proteinExistence type="predicted"/>
<name>A0A640KJ88_LEITA</name>
<accession>A0A640KJ88</accession>
<dbReference type="EMBL" id="BLBS01000035">
    <property type="protein sequence ID" value="GET89562.1"/>
    <property type="molecule type" value="Genomic_DNA"/>
</dbReference>
<dbReference type="Proteomes" id="UP000419144">
    <property type="component" value="Unassembled WGS sequence"/>
</dbReference>
<dbReference type="VEuPathDB" id="TriTrypDB:LtaPh_2621200"/>
<dbReference type="AlphaFoldDB" id="A0A640KJ88"/>
<feature type="domain" description="Flagellar attachment zone protein 1 conserved" evidence="2">
    <location>
        <begin position="115"/>
        <end position="201"/>
    </location>
</feature>
<evidence type="ECO:0000313" key="3">
    <source>
        <dbReference type="EMBL" id="GET89562.1"/>
    </source>
</evidence>
<dbReference type="InterPro" id="IPR056614">
    <property type="entry name" value="FAZ1_cons"/>
</dbReference>
<reference evidence="3" key="1">
    <citation type="submission" date="2019-11" db="EMBL/GenBank/DDBJ databases">
        <title>Leishmania tarentolae CDS.</title>
        <authorList>
            <person name="Goto Y."/>
            <person name="Yamagishi J."/>
        </authorList>
    </citation>
    <scope>NUCLEOTIDE SEQUENCE [LARGE SCALE GENOMIC DNA]</scope>
    <source>
        <strain evidence="3">Parrot Tar II</strain>
    </source>
</reference>
<evidence type="ECO:0000256" key="1">
    <source>
        <dbReference type="SAM" id="MobiDB-lite"/>
    </source>
</evidence>
<dbReference type="Pfam" id="PF23398">
    <property type="entry name" value="FAZ1_cons"/>
    <property type="match status" value="1"/>
</dbReference>
<organism evidence="3 4">
    <name type="scientific">Leishmania tarentolae</name>
    <name type="common">Sauroleishmania tarentolae</name>
    <dbReference type="NCBI Taxonomy" id="5689"/>
    <lineage>
        <taxon>Eukaryota</taxon>
        <taxon>Discoba</taxon>
        <taxon>Euglenozoa</taxon>
        <taxon>Kinetoplastea</taxon>
        <taxon>Metakinetoplastina</taxon>
        <taxon>Trypanosomatida</taxon>
        <taxon>Trypanosomatidae</taxon>
        <taxon>Leishmaniinae</taxon>
        <taxon>Leishmania</taxon>
        <taxon>lizard Leishmania</taxon>
    </lineage>
</organism>
<gene>
    <name evidence="3" type="ORF">LtaPh_2621200</name>
</gene>
<feature type="region of interest" description="Disordered" evidence="1">
    <location>
        <begin position="1"/>
        <end position="98"/>
    </location>
</feature>